<proteinExistence type="predicted"/>
<dbReference type="Proteomes" id="UP000190787">
    <property type="component" value="Unassembled WGS sequence"/>
</dbReference>
<comment type="caution">
    <text evidence="1">The sequence shown here is derived from an EMBL/GenBank/DDBJ whole genome shotgun (WGS) entry which is preliminary data.</text>
</comment>
<protein>
    <recommendedName>
        <fullName evidence="3">Serine kinase</fullName>
    </recommendedName>
</protein>
<reference evidence="1 2" key="1">
    <citation type="submission" date="2016-11" db="EMBL/GenBank/DDBJ databases">
        <title>A multilocus sequence analysis scheme for characterization of bacteria in the genus Thioclava.</title>
        <authorList>
            <person name="Liu Y."/>
            <person name="Shao Z."/>
        </authorList>
    </citation>
    <scope>NUCLEOTIDE SEQUENCE [LARGE SCALE GENOMIC DNA]</scope>
    <source>
        <strain evidence="1 2">TAW-CT134</strain>
    </source>
</reference>
<accession>A0ABX3MXS6</accession>
<dbReference type="RefSeq" id="WP_078604693.1">
    <property type="nucleotide sequence ID" value="NZ_MPZV01000002.1"/>
</dbReference>
<evidence type="ECO:0008006" key="3">
    <source>
        <dbReference type="Google" id="ProtNLM"/>
    </source>
</evidence>
<name>A0ABX3MXS6_9RHOB</name>
<dbReference type="EMBL" id="MPZV01000002">
    <property type="protein sequence ID" value="OOY24151.1"/>
    <property type="molecule type" value="Genomic_DNA"/>
</dbReference>
<organism evidence="1 2">
    <name type="scientific">Thioclava sediminum</name>
    <dbReference type="NCBI Taxonomy" id="1915319"/>
    <lineage>
        <taxon>Bacteria</taxon>
        <taxon>Pseudomonadati</taxon>
        <taxon>Pseudomonadota</taxon>
        <taxon>Alphaproteobacteria</taxon>
        <taxon>Rhodobacterales</taxon>
        <taxon>Paracoccaceae</taxon>
        <taxon>Thioclava</taxon>
    </lineage>
</organism>
<dbReference type="Gene3D" id="3.40.50.300">
    <property type="entry name" value="P-loop containing nucleotide triphosphate hydrolases"/>
    <property type="match status" value="1"/>
</dbReference>
<evidence type="ECO:0000313" key="1">
    <source>
        <dbReference type="EMBL" id="OOY24151.1"/>
    </source>
</evidence>
<sequence length="328" mass="35130">MTELEHIEAAQELGTPAYSYSTYGMQVVSDIELPELASVVPGSVAEPRSLRIRRVPVELPEKARSLPTWYEFGASETRFYWQTVGAFSVNLDGTEILCEPAEGVSDDLIAFPLLGPILFEALRRQGHFVLHASAVALGGQAVVLMADKGTGKSTSAAALLNAGGKLLADDLVAFTPDGEVLSGFGQVKLSDAALEAHRPQKSVARGDVHAAIDKKRVQLPRDATAEYAAPAVRLYILERGEGEMASTADVAASQSLPAILRFSYGVRFGENLLSGEPANRHFRDAVSLAGRVKVRILRLPATLDAMTTLADAIRADLNTDRAMTGDED</sequence>
<keyword evidence="2" id="KW-1185">Reference proteome</keyword>
<evidence type="ECO:0000313" key="2">
    <source>
        <dbReference type="Proteomes" id="UP000190787"/>
    </source>
</evidence>
<dbReference type="InterPro" id="IPR027417">
    <property type="entry name" value="P-loop_NTPase"/>
</dbReference>
<dbReference type="SUPFAM" id="SSF53795">
    <property type="entry name" value="PEP carboxykinase-like"/>
    <property type="match status" value="1"/>
</dbReference>
<gene>
    <name evidence="1" type="ORF">BMI91_08785</name>
</gene>